<evidence type="ECO:0000256" key="2">
    <source>
        <dbReference type="ARBA" id="ARBA00022448"/>
    </source>
</evidence>
<evidence type="ECO:0000256" key="1">
    <source>
        <dbReference type="ARBA" id="ARBA00004202"/>
    </source>
</evidence>
<dbReference type="Pfam" id="PF00005">
    <property type="entry name" value="ABC_tran"/>
    <property type="match status" value="1"/>
</dbReference>
<proteinExistence type="predicted"/>
<dbReference type="EMBL" id="UGSC01000001">
    <property type="protein sequence ID" value="SUA71773.1"/>
    <property type="molecule type" value="Genomic_DNA"/>
</dbReference>
<dbReference type="FunFam" id="3.40.50.300:FF:000134">
    <property type="entry name" value="Iron-enterobactin ABC transporter ATP-binding protein"/>
    <property type="match status" value="1"/>
</dbReference>
<dbReference type="InterPro" id="IPR027417">
    <property type="entry name" value="P-loop_NTPase"/>
</dbReference>
<dbReference type="Proteomes" id="UP000254400">
    <property type="component" value="Unassembled WGS sequence"/>
</dbReference>
<evidence type="ECO:0000259" key="10">
    <source>
        <dbReference type="PROSITE" id="PS50893"/>
    </source>
</evidence>
<dbReference type="SMART" id="SM00382">
    <property type="entry name" value="AAA"/>
    <property type="match status" value="1"/>
</dbReference>
<dbReference type="InterPro" id="IPR003439">
    <property type="entry name" value="ABC_transporter-like_ATP-bd"/>
</dbReference>
<keyword evidence="4" id="KW-0410">Iron transport</keyword>
<evidence type="ECO:0000256" key="7">
    <source>
        <dbReference type="ARBA" id="ARBA00023004"/>
    </source>
</evidence>
<dbReference type="AlphaFoldDB" id="A0A378Y4S9"/>
<dbReference type="GO" id="GO:0005524">
    <property type="term" value="F:ATP binding"/>
    <property type="evidence" value="ECO:0007669"/>
    <property type="project" value="UniProtKB-KW"/>
</dbReference>
<dbReference type="Gene3D" id="3.40.50.300">
    <property type="entry name" value="P-loop containing nucleotide triphosphate hydrolases"/>
    <property type="match status" value="1"/>
</dbReference>
<keyword evidence="11" id="KW-0378">Hydrolase</keyword>
<reference evidence="11 12" key="1">
    <citation type="submission" date="2018-06" db="EMBL/GenBank/DDBJ databases">
        <authorList>
            <consortium name="Pathogen Informatics"/>
            <person name="Doyle S."/>
        </authorList>
    </citation>
    <scope>NUCLEOTIDE SEQUENCE [LARGE SCALE GENOMIC DNA]</scope>
    <source>
        <strain evidence="11 12">NCTC10343</strain>
    </source>
</reference>
<dbReference type="InterPro" id="IPR003593">
    <property type="entry name" value="AAA+_ATPase"/>
</dbReference>
<evidence type="ECO:0000313" key="12">
    <source>
        <dbReference type="Proteomes" id="UP000254400"/>
    </source>
</evidence>
<dbReference type="PROSITE" id="PS00211">
    <property type="entry name" value="ABC_TRANSPORTER_1"/>
    <property type="match status" value="1"/>
</dbReference>
<dbReference type="RefSeq" id="WP_019688602.1">
    <property type="nucleotide sequence ID" value="NZ_CP036496.1"/>
</dbReference>
<keyword evidence="6 11" id="KW-0067">ATP-binding</keyword>
<dbReference type="EC" id="3.6.3.34" evidence="11"/>
<dbReference type="GO" id="GO:0005886">
    <property type="term" value="C:plasma membrane"/>
    <property type="evidence" value="ECO:0007669"/>
    <property type="project" value="UniProtKB-SubCell"/>
</dbReference>
<gene>
    <name evidence="11" type="primary">fhuC1</name>
    <name evidence="11" type="ORF">NCTC10343_04700</name>
</gene>
<dbReference type="SUPFAM" id="SSF52540">
    <property type="entry name" value="P-loop containing nucleoside triphosphate hydrolases"/>
    <property type="match status" value="1"/>
</dbReference>
<evidence type="ECO:0000256" key="4">
    <source>
        <dbReference type="ARBA" id="ARBA00022496"/>
    </source>
</evidence>
<keyword evidence="3" id="KW-1003">Cell membrane</keyword>
<dbReference type="PANTHER" id="PTHR42771">
    <property type="entry name" value="IRON(3+)-HYDROXAMATE IMPORT ATP-BINDING PROTEIN FHUC"/>
    <property type="match status" value="1"/>
</dbReference>
<dbReference type="GO" id="GO:0006826">
    <property type="term" value="P:iron ion transport"/>
    <property type="evidence" value="ECO:0007669"/>
    <property type="project" value="UniProtKB-KW"/>
</dbReference>
<evidence type="ECO:0000256" key="9">
    <source>
        <dbReference type="ARBA" id="ARBA00023136"/>
    </source>
</evidence>
<keyword evidence="7" id="KW-0408">Iron</keyword>
<dbReference type="PROSITE" id="PS50893">
    <property type="entry name" value="ABC_TRANSPORTER_2"/>
    <property type="match status" value="1"/>
</dbReference>
<dbReference type="PANTHER" id="PTHR42771:SF10">
    <property type="entry name" value="FERRICHROME TRANSPORT ATP-BINDING PROTEIN FHUC"/>
    <property type="match status" value="1"/>
</dbReference>
<keyword evidence="8" id="KW-0406">Ion transport</keyword>
<evidence type="ECO:0000256" key="8">
    <source>
        <dbReference type="ARBA" id="ARBA00023065"/>
    </source>
</evidence>
<evidence type="ECO:0000256" key="3">
    <source>
        <dbReference type="ARBA" id="ARBA00022475"/>
    </source>
</evidence>
<keyword evidence="9" id="KW-0472">Membrane</keyword>
<dbReference type="GeneID" id="93348014"/>
<keyword evidence="5" id="KW-0547">Nucleotide-binding</keyword>
<dbReference type="InterPro" id="IPR051535">
    <property type="entry name" value="Siderophore_ABC-ATPase"/>
</dbReference>
<dbReference type="GO" id="GO:0016887">
    <property type="term" value="F:ATP hydrolysis activity"/>
    <property type="evidence" value="ECO:0007669"/>
    <property type="project" value="InterPro"/>
</dbReference>
<keyword evidence="2" id="KW-0813">Transport</keyword>
<evidence type="ECO:0000256" key="6">
    <source>
        <dbReference type="ARBA" id="ARBA00022840"/>
    </source>
</evidence>
<feature type="domain" description="ABC transporter" evidence="10">
    <location>
        <begin position="1"/>
        <end position="238"/>
    </location>
</feature>
<name>A0A378Y4S9_PAEPO</name>
<evidence type="ECO:0000313" key="11">
    <source>
        <dbReference type="EMBL" id="SUA71773.1"/>
    </source>
</evidence>
<organism evidence="11 12">
    <name type="scientific">Paenibacillus polymyxa</name>
    <name type="common">Bacillus polymyxa</name>
    <dbReference type="NCBI Taxonomy" id="1406"/>
    <lineage>
        <taxon>Bacteria</taxon>
        <taxon>Bacillati</taxon>
        <taxon>Bacillota</taxon>
        <taxon>Bacilli</taxon>
        <taxon>Bacillales</taxon>
        <taxon>Paenibacillaceae</taxon>
        <taxon>Paenibacillus</taxon>
    </lineage>
</organism>
<sequence length="277" mass="31254">MDIKNITFSYDRKTDRLHAINAVIERGRITTIIGPNGCGKSTLLSVMSNNAVPRKGEVVLDGKEIAHYKPKELARQLAVVHQQNEAPSDLTVEKLVSFGRLPHKSMFTSSRDEDEEALEWAIACTNLEERRTHTLDQLSGGERQRVWIAMALAQRTPILFLDEPTTYLDMYYQLEILELIRQLNQEHGLTIVMVLHDINQAIRYSDVMIAMKEGRIIANGSPIEVVTSELIQAVYGVKVVIRQDEEAGMYLIPIGVGDSEHLHAQRECKVSVLELSH</sequence>
<evidence type="ECO:0000256" key="5">
    <source>
        <dbReference type="ARBA" id="ARBA00022741"/>
    </source>
</evidence>
<comment type="subcellular location">
    <subcellularLocation>
        <location evidence="1">Cell membrane</location>
        <topology evidence="1">Peripheral membrane protein</topology>
    </subcellularLocation>
</comment>
<dbReference type="InterPro" id="IPR017871">
    <property type="entry name" value="ABC_transporter-like_CS"/>
</dbReference>
<protein>
    <submittedName>
        <fullName evidence="11">Iron compound ABC transporter, ATP-binding protein</fullName>
        <ecNumber evidence="11">3.6.3.34</ecNumber>
    </submittedName>
</protein>
<accession>A0A378Y4S9</accession>
<dbReference type="CDD" id="cd03214">
    <property type="entry name" value="ABC_Iron-Siderophores_B12_Hemin"/>
    <property type="match status" value="1"/>
</dbReference>